<accession>A0A921HW28</accession>
<evidence type="ECO:0000256" key="1">
    <source>
        <dbReference type="SAM" id="SignalP"/>
    </source>
</evidence>
<protein>
    <recommendedName>
        <fullName evidence="4">Lipoprotein</fullName>
    </recommendedName>
</protein>
<gene>
    <name evidence="2" type="ORF">K8W02_04045</name>
</gene>
<dbReference type="RefSeq" id="WP_276826831.1">
    <property type="nucleotide sequence ID" value="NZ_DYVX01000035.1"/>
</dbReference>
<keyword evidence="1" id="KW-0732">Signal</keyword>
<organism evidence="2 3">
    <name type="scientific">Mediterranea massiliensis</name>
    <dbReference type="NCBI Taxonomy" id="1841865"/>
    <lineage>
        <taxon>Bacteria</taxon>
        <taxon>Pseudomonadati</taxon>
        <taxon>Bacteroidota</taxon>
        <taxon>Bacteroidia</taxon>
        <taxon>Bacteroidales</taxon>
        <taxon>Bacteroidaceae</taxon>
        <taxon>Mediterranea</taxon>
    </lineage>
</organism>
<dbReference type="EMBL" id="DYVX01000035">
    <property type="protein sequence ID" value="HJF91543.1"/>
    <property type="molecule type" value="Genomic_DNA"/>
</dbReference>
<dbReference type="AlphaFoldDB" id="A0A921HW28"/>
<reference evidence="2" key="1">
    <citation type="journal article" date="2021" name="PeerJ">
        <title>Extensive microbial diversity within the chicken gut microbiome revealed by metagenomics and culture.</title>
        <authorList>
            <person name="Gilroy R."/>
            <person name="Ravi A."/>
            <person name="Getino M."/>
            <person name="Pursley I."/>
            <person name="Horton D.L."/>
            <person name="Alikhan N.F."/>
            <person name="Baker D."/>
            <person name="Gharbi K."/>
            <person name="Hall N."/>
            <person name="Watson M."/>
            <person name="Adriaenssens E.M."/>
            <person name="Foster-Nyarko E."/>
            <person name="Jarju S."/>
            <person name="Secka A."/>
            <person name="Antonio M."/>
            <person name="Oren A."/>
            <person name="Chaudhuri R.R."/>
            <person name="La Ragione R."/>
            <person name="Hildebrand F."/>
            <person name="Pallen M.J."/>
        </authorList>
    </citation>
    <scope>NUCLEOTIDE SEQUENCE</scope>
    <source>
        <strain evidence="2">CHK55-1828</strain>
    </source>
</reference>
<dbReference type="Proteomes" id="UP000717835">
    <property type="component" value="Unassembled WGS sequence"/>
</dbReference>
<sequence length="223" mass="24323">MDSHKAEKVSFKRTISSGFLFAALFLCISCGSSKQAAVSPTPAPAAQDPTQPKMANGEQVLLTFCMDEAYDKPGEYMAGLGIAEDRPDRSRAITDANRVAIADIASRYIGMLKNAIEDYSKDVNVPSGKKMYESELEGGAQVIGTKVIDKYANVVCRKLSQSATGGYVGYVAVHVLLEDAKKGLAEELEVRKVDYDKKKFFEKMDAELAKEAARQKAEMDAMQ</sequence>
<reference evidence="2" key="2">
    <citation type="submission" date="2021-09" db="EMBL/GenBank/DDBJ databases">
        <authorList>
            <person name="Gilroy R."/>
        </authorList>
    </citation>
    <scope>NUCLEOTIDE SEQUENCE</scope>
    <source>
        <strain evidence="2">CHK55-1828</strain>
    </source>
</reference>
<name>A0A921HW28_9BACT</name>
<feature type="signal peptide" evidence="1">
    <location>
        <begin position="1"/>
        <end position="36"/>
    </location>
</feature>
<proteinExistence type="predicted"/>
<evidence type="ECO:0000313" key="3">
    <source>
        <dbReference type="Proteomes" id="UP000717835"/>
    </source>
</evidence>
<feature type="chain" id="PRO_5037588237" description="Lipoprotein" evidence="1">
    <location>
        <begin position="37"/>
        <end position="223"/>
    </location>
</feature>
<evidence type="ECO:0000313" key="2">
    <source>
        <dbReference type="EMBL" id="HJF91543.1"/>
    </source>
</evidence>
<evidence type="ECO:0008006" key="4">
    <source>
        <dbReference type="Google" id="ProtNLM"/>
    </source>
</evidence>
<comment type="caution">
    <text evidence="2">The sequence shown here is derived from an EMBL/GenBank/DDBJ whole genome shotgun (WGS) entry which is preliminary data.</text>
</comment>